<dbReference type="Proteomes" id="UP000250140">
    <property type="component" value="Unassembled WGS sequence"/>
</dbReference>
<feature type="region of interest" description="Disordered" evidence="6">
    <location>
        <begin position="87"/>
        <end position="112"/>
    </location>
</feature>
<proteinExistence type="inferred from homology"/>
<dbReference type="Pfam" id="PF01535">
    <property type="entry name" value="PPR"/>
    <property type="match status" value="1"/>
</dbReference>
<keyword evidence="2" id="KW-0677">Repeat</keyword>
<dbReference type="NCBIfam" id="TIGR00756">
    <property type="entry name" value="PPR"/>
    <property type="match status" value="1"/>
</dbReference>
<comment type="similarity">
    <text evidence="1">Belongs to the CCM1 family.</text>
</comment>
<evidence type="ECO:0000313" key="7">
    <source>
        <dbReference type="EMBL" id="OCL10809.1"/>
    </source>
</evidence>
<sequence>MSLFGTLDRSTSSPVVSKIGSRSLLAFLCPALASPTAPIKSQRRSFHQRTLKRPVGSVLPSPQHMDNIFIQALVRAGSCHRHARHISKWKETPSFSTAHHKPRRKSNSQDRTRVFRTEAADRITAEVSAEITQDEIKSLVDYYQFTSVPPEPVQEVKLDEVWQVEKHHTPWSPREEHNRHVIRRLRSLLEDEESPHEEIFSCYQQLPYPRVSYLHTSTIRLLLHCLAIVERKDEVSMQRYLSILDDMKAADISISTSEWSTAIHFAGRCFKRVTQAEVDSALYIWKEMEQEAGVQGTYVTFNILFDIAVRAGKFELAERIMKEMEARNLRFSRYFRTGLMLYHGRRHDGEGVRKAYRDLVDAGEIVDTAIMNAVIASLMRAGEPAAGEHVFARMKTLHASKARAGPGAA</sequence>
<organism evidence="7 8">
    <name type="scientific">Glonium stellatum</name>
    <dbReference type="NCBI Taxonomy" id="574774"/>
    <lineage>
        <taxon>Eukaryota</taxon>
        <taxon>Fungi</taxon>
        <taxon>Dikarya</taxon>
        <taxon>Ascomycota</taxon>
        <taxon>Pezizomycotina</taxon>
        <taxon>Dothideomycetes</taxon>
        <taxon>Pleosporomycetidae</taxon>
        <taxon>Gloniales</taxon>
        <taxon>Gloniaceae</taxon>
        <taxon>Glonium</taxon>
    </lineage>
</organism>
<accession>A0A8E2F5I2</accession>
<dbReference type="InterPro" id="IPR002885">
    <property type="entry name" value="PPR_rpt"/>
</dbReference>
<protein>
    <recommendedName>
        <fullName evidence="9">Pentatricopeptide repeat-containing protein</fullName>
    </recommendedName>
</protein>
<feature type="non-terminal residue" evidence="7">
    <location>
        <position position="409"/>
    </location>
</feature>
<comment type="function">
    <text evidence="3">Regulates mitochondrial small subunit maturation by controlling 15S rRNA 5'-end processing. Localizes to the 5' precursor of the 15S rRNA in a position that is subsequently occupied by mS47 in the mature yeast mtSSU. Uses structure and sequence-specific RNA recognition, binding to a single-stranded region of the precursor and specifically recognizing bases -6 to -1. The exchange of Ccm1 for mS47 is coupled to the irreversible removal of precursor rRNA that is accompanied by conformational changes of the mitoribosomal proteins uS5m and mS26. These conformational changes signal completion of 5'-end rRNA processing through protection of the mature 5'-end of the 15S rRNA and stabilization of mS47. The removal of the 5' precursor together with the dissociation of Ccm1 may be catalyzed by the 5'-3' exoribonuclease Pet127. Involved in the specific removal of group I introns in mitochondrial encoded transcripts.</text>
</comment>
<dbReference type="PROSITE" id="PS51375">
    <property type="entry name" value="PPR"/>
    <property type="match status" value="1"/>
</dbReference>
<dbReference type="PANTHER" id="PTHR47447:SF17">
    <property type="entry name" value="OS12G0638900 PROTEIN"/>
    <property type="match status" value="1"/>
</dbReference>
<dbReference type="AlphaFoldDB" id="A0A8E2F5I2"/>
<evidence type="ECO:0008006" key="9">
    <source>
        <dbReference type="Google" id="ProtNLM"/>
    </source>
</evidence>
<dbReference type="OrthoDB" id="1908178at2759"/>
<keyword evidence="8" id="KW-1185">Reference proteome</keyword>
<feature type="repeat" description="PPR" evidence="5">
    <location>
        <begin position="297"/>
        <end position="331"/>
    </location>
</feature>
<evidence type="ECO:0000256" key="4">
    <source>
        <dbReference type="ARBA" id="ARBA00044511"/>
    </source>
</evidence>
<dbReference type="EMBL" id="KV749160">
    <property type="protein sequence ID" value="OCL10809.1"/>
    <property type="molecule type" value="Genomic_DNA"/>
</dbReference>
<evidence type="ECO:0000256" key="6">
    <source>
        <dbReference type="SAM" id="MobiDB-lite"/>
    </source>
</evidence>
<dbReference type="Gene3D" id="1.25.40.10">
    <property type="entry name" value="Tetratricopeptide repeat domain"/>
    <property type="match status" value="1"/>
</dbReference>
<name>A0A8E2F5I2_9PEZI</name>
<evidence type="ECO:0000256" key="2">
    <source>
        <dbReference type="ARBA" id="ARBA00022737"/>
    </source>
</evidence>
<evidence type="ECO:0000256" key="5">
    <source>
        <dbReference type="PROSITE-ProRule" id="PRU00708"/>
    </source>
</evidence>
<dbReference type="InterPro" id="IPR011990">
    <property type="entry name" value="TPR-like_helical_dom_sf"/>
</dbReference>
<comment type="subunit">
    <text evidence="4">Binds to mitochondrial small subunit 15S rRNA.</text>
</comment>
<gene>
    <name evidence="7" type="ORF">AOQ84DRAFT_374562</name>
</gene>
<evidence type="ECO:0000313" key="8">
    <source>
        <dbReference type="Proteomes" id="UP000250140"/>
    </source>
</evidence>
<dbReference type="PANTHER" id="PTHR47447">
    <property type="entry name" value="OS03G0856100 PROTEIN"/>
    <property type="match status" value="1"/>
</dbReference>
<reference evidence="7 8" key="1">
    <citation type="journal article" date="2016" name="Nat. Commun.">
        <title>Ectomycorrhizal ecology is imprinted in the genome of the dominant symbiotic fungus Cenococcum geophilum.</title>
        <authorList>
            <consortium name="DOE Joint Genome Institute"/>
            <person name="Peter M."/>
            <person name="Kohler A."/>
            <person name="Ohm R.A."/>
            <person name="Kuo A."/>
            <person name="Krutzmann J."/>
            <person name="Morin E."/>
            <person name="Arend M."/>
            <person name="Barry K.W."/>
            <person name="Binder M."/>
            <person name="Choi C."/>
            <person name="Clum A."/>
            <person name="Copeland A."/>
            <person name="Grisel N."/>
            <person name="Haridas S."/>
            <person name="Kipfer T."/>
            <person name="LaButti K."/>
            <person name="Lindquist E."/>
            <person name="Lipzen A."/>
            <person name="Maire R."/>
            <person name="Meier B."/>
            <person name="Mihaltcheva S."/>
            <person name="Molinier V."/>
            <person name="Murat C."/>
            <person name="Poggeler S."/>
            <person name="Quandt C.A."/>
            <person name="Sperisen C."/>
            <person name="Tritt A."/>
            <person name="Tisserant E."/>
            <person name="Crous P.W."/>
            <person name="Henrissat B."/>
            <person name="Nehls U."/>
            <person name="Egli S."/>
            <person name="Spatafora J.W."/>
            <person name="Grigoriev I.V."/>
            <person name="Martin F.M."/>
        </authorList>
    </citation>
    <scope>NUCLEOTIDE SEQUENCE [LARGE SCALE GENOMIC DNA]</scope>
    <source>
        <strain evidence="7 8">CBS 207.34</strain>
    </source>
</reference>
<evidence type="ECO:0000256" key="3">
    <source>
        <dbReference type="ARBA" id="ARBA00044493"/>
    </source>
</evidence>
<evidence type="ECO:0000256" key="1">
    <source>
        <dbReference type="ARBA" id="ARBA00006192"/>
    </source>
</evidence>